<keyword evidence="5" id="KW-0052">Apoplast</keyword>
<dbReference type="KEGG" id="soe:110799920"/>
<feature type="signal peptide" evidence="13">
    <location>
        <begin position="1"/>
        <end position="23"/>
    </location>
</feature>
<dbReference type="InterPro" id="IPR008979">
    <property type="entry name" value="Galactose-bd-like_sf"/>
</dbReference>
<dbReference type="GO" id="GO:0009827">
    <property type="term" value="P:plant-type cell wall modification"/>
    <property type="evidence" value="ECO:0000318"/>
    <property type="project" value="GO_Central"/>
</dbReference>
<evidence type="ECO:0000256" key="10">
    <source>
        <dbReference type="ARBA" id="ARBA00023295"/>
    </source>
</evidence>
<accession>A0A9R0J6L6</accession>
<sequence length="838" mass="94619">MARRGKYTALMLALLFLFVAVHCEEQDGDDITPKPGKPSSVTFDGRSLFIDGKRVLIFSGSIHYPRVPVAMWDAVLDKAKEGGLNAIQTYVFWNIHEPLKGQFDFTGNHDLVKFMKLVAEKGMWATLRVGPFIQAEWNHGGLPYWLREEPNITYRTDNPAYKTNMENWVTRVVNLMKDNNLYAPQGGPIIMSQIENEYDHVKDAYDDAAERYIHWAGNMAVGLKTNVPWIMCKSKDAPGEVINACNGRHCGDTFQGQNSQGKPSLWTENWSAQYRVFGDAPSQRSAEDIAFSVARWFSKSGSHVNYYMYYGGTNYGRTAASFVTTRYYDEAPIDEFGLKRDPKWGHLRDLHHALLLAKRPILEGKFGIRKNGADFEATFYEAGDLCAAFLWNNHTHETKTMKFRGKEHKVPPKSISILPDCKTLVYNTDYMIAQHSAREFIRSEVAHRNLKWEKTSDYIPTEGFFSREPKEQYFVTKDNSDYLWYRTSVDLDSSDLPFKKSLRPVLQVLSLGHSLVAFVNGEYVGTAHGVKREYNFPFSVAIRLKEGLNNISILGCTVGLPDSGSYMERRFTGIRSVEILGLGTGNLDISYNGWQHTVGLQGEKLKYFTEEGLTTAKWSPASGAGEPLTWYKAYFDEPEGDEPLAIRMENMTKGIIWVNGQSIGRYWSSYLSVLEKPSQKEYHIPRSFVKPKDNLLVIFDEAGGNINTVQIETVNRDSVCSIINEDWPADVWSWKRNTGNNQIVPVAEGDNPQLKASLKCPKDKVINRVEFASFGNPIGVCGYFLLGNCNSPNTVKIVEQNCLGKESCTIPVNGFDKDPCPNVAKKTLAVQVRCGRKG</sequence>
<keyword evidence="9" id="KW-0325">Glycoprotein</keyword>
<evidence type="ECO:0000256" key="2">
    <source>
        <dbReference type="ARBA" id="ARBA00004271"/>
    </source>
</evidence>
<dbReference type="PROSITE" id="PS01182">
    <property type="entry name" value="GLYCOSYL_HYDROL_F35"/>
    <property type="match status" value="1"/>
</dbReference>
<dbReference type="GO" id="GO:0019388">
    <property type="term" value="P:galactose catabolic process"/>
    <property type="evidence" value="ECO:0000318"/>
    <property type="project" value="GO_Central"/>
</dbReference>
<dbReference type="Pfam" id="PF02140">
    <property type="entry name" value="SUEL_Lectin"/>
    <property type="match status" value="1"/>
</dbReference>
<dbReference type="AlphaFoldDB" id="A0A9R0J6L6"/>
<dbReference type="Gene3D" id="2.60.120.260">
    <property type="entry name" value="Galactose-binding domain-like"/>
    <property type="match status" value="2"/>
</dbReference>
<dbReference type="InterPro" id="IPR041392">
    <property type="entry name" value="GHD"/>
</dbReference>
<dbReference type="SUPFAM" id="SSF49785">
    <property type="entry name" value="Galactose-binding domain-like"/>
    <property type="match status" value="2"/>
</dbReference>
<dbReference type="RefSeq" id="XP_021860884.1">
    <property type="nucleotide sequence ID" value="XM_022005192.2"/>
</dbReference>
<dbReference type="InterPro" id="IPR043159">
    <property type="entry name" value="Lectin_gal-bd_sf"/>
</dbReference>
<dbReference type="Gene3D" id="3.20.20.80">
    <property type="entry name" value="Glycosidases"/>
    <property type="match status" value="1"/>
</dbReference>
<dbReference type="InterPro" id="IPR017853">
    <property type="entry name" value="GH"/>
</dbReference>
<feature type="domain" description="SUEL-type lectin" evidence="14">
    <location>
        <begin position="755"/>
        <end position="835"/>
    </location>
</feature>
<dbReference type="PRINTS" id="PR00742">
    <property type="entry name" value="GLHYDRLASE35"/>
</dbReference>
<dbReference type="FunFam" id="2.60.120.260:FF:000050">
    <property type="entry name" value="Beta-galactosidase"/>
    <property type="match status" value="1"/>
</dbReference>
<evidence type="ECO:0000256" key="5">
    <source>
        <dbReference type="ARBA" id="ARBA00022523"/>
    </source>
</evidence>
<dbReference type="GeneID" id="110799920"/>
<protein>
    <recommendedName>
        <fullName evidence="4 11">Beta-galactosidase</fullName>
        <ecNumber evidence="4 11">3.2.1.23</ecNumber>
    </recommendedName>
</protein>
<comment type="subcellular location">
    <subcellularLocation>
        <location evidence="2">Secreted</location>
        <location evidence="2">Extracellular space</location>
        <location evidence="2">Apoplast</location>
    </subcellularLocation>
</comment>
<evidence type="ECO:0000256" key="12">
    <source>
        <dbReference type="RuleBase" id="RU003679"/>
    </source>
</evidence>
<dbReference type="SUPFAM" id="SSF51445">
    <property type="entry name" value="(Trans)glycosidases"/>
    <property type="match status" value="1"/>
</dbReference>
<dbReference type="GO" id="GO:0005773">
    <property type="term" value="C:vacuole"/>
    <property type="evidence" value="ECO:0000318"/>
    <property type="project" value="GO_Central"/>
</dbReference>
<reference evidence="16" key="2">
    <citation type="submission" date="2025-08" db="UniProtKB">
        <authorList>
            <consortium name="RefSeq"/>
        </authorList>
    </citation>
    <scope>IDENTIFICATION</scope>
    <source>
        <tissue evidence="16">Leaf</tissue>
    </source>
</reference>
<dbReference type="Proteomes" id="UP000813463">
    <property type="component" value="Chromosome 4"/>
</dbReference>
<dbReference type="Pfam" id="PF17834">
    <property type="entry name" value="GHD"/>
    <property type="match status" value="1"/>
</dbReference>
<dbReference type="PANTHER" id="PTHR23421">
    <property type="entry name" value="BETA-GALACTOSIDASE RELATED"/>
    <property type="match status" value="1"/>
</dbReference>
<dbReference type="OrthoDB" id="1657402at2759"/>
<feature type="chain" id="PRO_5040149824" description="Beta-galactosidase" evidence="13">
    <location>
        <begin position="24"/>
        <end position="838"/>
    </location>
</feature>
<evidence type="ECO:0000256" key="1">
    <source>
        <dbReference type="ARBA" id="ARBA00001412"/>
    </source>
</evidence>
<keyword evidence="6" id="KW-0964">Secreted</keyword>
<dbReference type="InterPro" id="IPR048913">
    <property type="entry name" value="BetaGal_gal-bd"/>
</dbReference>
<dbReference type="InterPro" id="IPR031330">
    <property type="entry name" value="Gly_Hdrlase_35_cat"/>
</dbReference>
<evidence type="ECO:0000256" key="6">
    <source>
        <dbReference type="ARBA" id="ARBA00022525"/>
    </source>
</evidence>
<dbReference type="Pfam" id="PF01301">
    <property type="entry name" value="Glyco_hydro_35"/>
    <property type="match status" value="1"/>
</dbReference>
<dbReference type="CDD" id="cd22842">
    <property type="entry name" value="Gal_Rha_Lectin_BGal"/>
    <property type="match status" value="1"/>
</dbReference>
<proteinExistence type="inferred from homology"/>
<dbReference type="InterPro" id="IPR019801">
    <property type="entry name" value="Glyco_hydro_35_CS"/>
</dbReference>
<dbReference type="PROSITE" id="PS50228">
    <property type="entry name" value="SUEL_LECTIN"/>
    <property type="match status" value="1"/>
</dbReference>
<keyword evidence="7 13" id="KW-0732">Signal</keyword>
<evidence type="ECO:0000256" key="8">
    <source>
        <dbReference type="ARBA" id="ARBA00022801"/>
    </source>
</evidence>
<evidence type="ECO:0000259" key="14">
    <source>
        <dbReference type="PROSITE" id="PS50228"/>
    </source>
</evidence>
<gene>
    <name evidence="16" type="primary">LOC110799920</name>
</gene>
<evidence type="ECO:0000256" key="13">
    <source>
        <dbReference type="SAM" id="SignalP"/>
    </source>
</evidence>
<dbReference type="Gene3D" id="2.60.120.740">
    <property type="match status" value="1"/>
</dbReference>
<evidence type="ECO:0000256" key="11">
    <source>
        <dbReference type="RuleBase" id="RU000675"/>
    </source>
</evidence>
<dbReference type="Pfam" id="PF21467">
    <property type="entry name" value="BetaGal_gal-bd"/>
    <property type="match status" value="1"/>
</dbReference>
<evidence type="ECO:0000313" key="16">
    <source>
        <dbReference type="RefSeq" id="XP_021860884.1"/>
    </source>
</evidence>
<keyword evidence="10 11" id="KW-0326">Glycosidase</keyword>
<dbReference type="EC" id="3.2.1.23" evidence="4 11"/>
<name>A0A9R0J6L6_SPIOL</name>
<dbReference type="FunFam" id="3.20.20.80:FF:000006">
    <property type="entry name" value="Beta-galactosidase"/>
    <property type="match status" value="1"/>
</dbReference>
<keyword evidence="15" id="KW-1185">Reference proteome</keyword>
<evidence type="ECO:0000256" key="7">
    <source>
        <dbReference type="ARBA" id="ARBA00022729"/>
    </source>
</evidence>
<reference evidence="15" key="1">
    <citation type="journal article" date="2021" name="Nat. Commun.">
        <title>Genomic analyses provide insights into spinach domestication and the genetic basis of agronomic traits.</title>
        <authorList>
            <person name="Cai X."/>
            <person name="Sun X."/>
            <person name="Xu C."/>
            <person name="Sun H."/>
            <person name="Wang X."/>
            <person name="Ge C."/>
            <person name="Zhang Z."/>
            <person name="Wang Q."/>
            <person name="Fei Z."/>
            <person name="Jiao C."/>
            <person name="Wang Q."/>
        </authorList>
    </citation>
    <scope>NUCLEOTIDE SEQUENCE [LARGE SCALE GENOMIC DNA]</scope>
    <source>
        <strain evidence="15">cv. Varoflay</strain>
    </source>
</reference>
<evidence type="ECO:0000256" key="3">
    <source>
        <dbReference type="ARBA" id="ARBA00009809"/>
    </source>
</evidence>
<comment type="similarity">
    <text evidence="3 12">Belongs to the glycosyl hydrolase 35 family.</text>
</comment>
<dbReference type="GO" id="GO:0004565">
    <property type="term" value="F:beta-galactosidase activity"/>
    <property type="evidence" value="ECO:0000318"/>
    <property type="project" value="GO_Central"/>
</dbReference>
<organism evidence="15 16">
    <name type="scientific">Spinacia oleracea</name>
    <name type="common">Spinach</name>
    <dbReference type="NCBI Taxonomy" id="3562"/>
    <lineage>
        <taxon>Eukaryota</taxon>
        <taxon>Viridiplantae</taxon>
        <taxon>Streptophyta</taxon>
        <taxon>Embryophyta</taxon>
        <taxon>Tracheophyta</taxon>
        <taxon>Spermatophyta</taxon>
        <taxon>Magnoliopsida</taxon>
        <taxon>eudicotyledons</taxon>
        <taxon>Gunneridae</taxon>
        <taxon>Pentapetalae</taxon>
        <taxon>Caryophyllales</taxon>
        <taxon>Chenopodiaceae</taxon>
        <taxon>Chenopodioideae</taxon>
        <taxon>Anserineae</taxon>
        <taxon>Spinacia</taxon>
    </lineage>
</organism>
<comment type="catalytic activity">
    <reaction evidence="1 11">
        <text>Hydrolysis of terminal non-reducing beta-D-galactose residues in beta-D-galactosides.</text>
        <dbReference type="EC" id="3.2.1.23"/>
    </reaction>
</comment>
<dbReference type="InterPro" id="IPR000922">
    <property type="entry name" value="Lectin_gal-bd_dom"/>
</dbReference>
<evidence type="ECO:0000313" key="15">
    <source>
        <dbReference type="Proteomes" id="UP000813463"/>
    </source>
</evidence>
<dbReference type="InterPro" id="IPR001944">
    <property type="entry name" value="Glycoside_Hdrlase_35"/>
</dbReference>
<evidence type="ECO:0000256" key="4">
    <source>
        <dbReference type="ARBA" id="ARBA00012756"/>
    </source>
</evidence>
<dbReference type="GO" id="GO:0030246">
    <property type="term" value="F:carbohydrate binding"/>
    <property type="evidence" value="ECO:0007669"/>
    <property type="project" value="InterPro"/>
</dbReference>
<evidence type="ECO:0000256" key="9">
    <source>
        <dbReference type="ARBA" id="ARBA00023180"/>
    </source>
</evidence>
<keyword evidence="8 11" id="KW-0378">Hydrolase</keyword>
<dbReference type="GO" id="GO:0009505">
    <property type="term" value="C:plant-type cell wall"/>
    <property type="evidence" value="ECO:0000318"/>
    <property type="project" value="GO_Central"/>
</dbReference>
<dbReference type="GO" id="GO:0048046">
    <property type="term" value="C:apoplast"/>
    <property type="evidence" value="ECO:0007669"/>
    <property type="project" value="UniProtKB-SubCell"/>
</dbReference>